<proteinExistence type="predicted"/>
<keyword evidence="3" id="KW-1185">Reference proteome</keyword>
<name>A0A1I3RS87_9FLAO</name>
<dbReference type="AlphaFoldDB" id="A0A1I3RS87"/>
<evidence type="ECO:0000313" key="2">
    <source>
        <dbReference type="EMBL" id="SFJ48910.1"/>
    </source>
</evidence>
<reference evidence="3" key="1">
    <citation type="submission" date="2016-10" db="EMBL/GenBank/DDBJ databases">
        <authorList>
            <person name="Varghese N."/>
            <person name="Submissions S."/>
        </authorList>
    </citation>
    <scope>NUCLEOTIDE SEQUENCE [LARGE SCALE GENOMIC DNA]</scope>
    <source>
        <strain evidence="3">DSM 28881</strain>
    </source>
</reference>
<accession>A0A1I3RS87</accession>
<keyword evidence="1" id="KW-0472">Membrane</keyword>
<evidence type="ECO:0000313" key="3">
    <source>
        <dbReference type="Proteomes" id="UP000199559"/>
    </source>
</evidence>
<feature type="transmembrane region" description="Helical" evidence="1">
    <location>
        <begin position="258"/>
        <end position="283"/>
    </location>
</feature>
<evidence type="ECO:0000256" key="1">
    <source>
        <dbReference type="SAM" id="Phobius"/>
    </source>
</evidence>
<dbReference type="Proteomes" id="UP000199559">
    <property type="component" value="Unassembled WGS sequence"/>
</dbReference>
<keyword evidence="1" id="KW-1133">Transmembrane helix</keyword>
<feature type="transmembrane region" description="Helical" evidence="1">
    <location>
        <begin position="15"/>
        <end position="37"/>
    </location>
</feature>
<feature type="transmembrane region" description="Helical" evidence="1">
    <location>
        <begin position="356"/>
        <end position="374"/>
    </location>
</feature>
<dbReference type="RefSeq" id="WP_090841386.1">
    <property type="nucleotide sequence ID" value="NZ_FORM01000008.1"/>
</dbReference>
<organism evidence="2 3">
    <name type="scientific">Olleya namhaensis</name>
    <dbReference type="NCBI Taxonomy" id="1144750"/>
    <lineage>
        <taxon>Bacteria</taxon>
        <taxon>Pseudomonadati</taxon>
        <taxon>Bacteroidota</taxon>
        <taxon>Flavobacteriia</taxon>
        <taxon>Flavobacteriales</taxon>
        <taxon>Flavobacteriaceae</taxon>
    </lineage>
</organism>
<dbReference type="EMBL" id="FORM01000008">
    <property type="protein sequence ID" value="SFJ48910.1"/>
    <property type="molecule type" value="Genomic_DNA"/>
</dbReference>
<keyword evidence="1" id="KW-0812">Transmembrane</keyword>
<sequence length="397" mass="44802">MIDILLKKQVDKSQLLFFALSSSLGLAILLIVIQLFIDTRPVFSSENDLLGNQNLIIYKDLGRDNAFTTDEIEELKQQPFINKTGGFTHGTYRVLASVTLPNYTGISTEMFLEAVGDEFIDIKSDDWKWQPGDREVPIIIPKNYINLYNFGYAASTGMPQINEKIIRQIPIDLKLTGSSKTELYPAYILDASEKINSILVPESFLSYTNKTLSPLKESKISRIILDVINPSDPKLLQFLASKKYNYLSNDVQNSKLSYVLKLILSIVLGIGLLITFLSIYLVITNINLLILKNKQTITQLHFLGYSKAQIAKVYHTIAYKILAISIVVALVLSVISKIIISPYLALLHVEKTMTSIIYLVVISIVLFILLALYYRNHTNSKIQQMLRPNTSLLTTEN</sequence>
<dbReference type="STRING" id="1144750.SAMN05443431_108112"/>
<evidence type="ECO:0008006" key="4">
    <source>
        <dbReference type="Google" id="ProtNLM"/>
    </source>
</evidence>
<feature type="transmembrane region" description="Helical" evidence="1">
    <location>
        <begin position="321"/>
        <end position="344"/>
    </location>
</feature>
<protein>
    <recommendedName>
        <fullName evidence="4">FtsX-like permease family protein</fullName>
    </recommendedName>
</protein>
<gene>
    <name evidence="2" type="ORF">SAMN05443431_108112</name>
</gene>